<reference evidence="1 2" key="1">
    <citation type="submission" date="2023-09" db="EMBL/GenBank/DDBJ databases">
        <title>Pangenome analysis of Batrachochytrium dendrobatidis and related Chytrids.</title>
        <authorList>
            <person name="Yacoub M.N."/>
            <person name="Stajich J.E."/>
            <person name="James T.Y."/>
        </authorList>
    </citation>
    <scope>NUCLEOTIDE SEQUENCE [LARGE SCALE GENOMIC DNA]</scope>
    <source>
        <strain evidence="1 2">JEL0888</strain>
    </source>
</reference>
<comment type="caution">
    <text evidence="1">The sequence shown here is derived from an EMBL/GenBank/DDBJ whole genome shotgun (WGS) entry which is preliminary data.</text>
</comment>
<gene>
    <name evidence="1" type="ORF">HK105_208940</name>
</gene>
<name>A0ABR4MWI1_9FUNG</name>
<sequence length="69" mass="7720">MSIASVQHGRVFGIKNDIPDNIYYVEENTILYPAGSNIIIDNVEQQSIQDLCQAIYPSQICTELAPAHR</sequence>
<evidence type="ECO:0000313" key="2">
    <source>
        <dbReference type="Proteomes" id="UP001527925"/>
    </source>
</evidence>
<evidence type="ECO:0000313" key="1">
    <source>
        <dbReference type="EMBL" id="KAL2911601.1"/>
    </source>
</evidence>
<accession>A0ABR4MWI1</accession>
<dbReference type="Proteomes" id="UP001527925">
    <property type="component" value="Unassembled WGS sequence"/>
</dbReference>
<keyword evidence="2" id="KW-1185">Reference proteome</keyword>
<organism evidence="1 2">
    <name type="scientific">Polyrhizophydium stewartii</name>
    <dbReference type="NCBI Taxonomy" id="2732419"/>
    <lineage>
        <taxon>Eukaryota</taxon>
        <taxon>Fungi</taxon>
        <taxon>Fungi incertae sedis</taxon>
        <taxon>Chytridiomycota</taxon>
        <taxon>Chytridiomycota incertae sedis</taxon>
        <taxon>Chytridiomycetes</taxon>
        <taxon>Rhizophydiales</taxon>
        <taxon>Rhizophydiales incertae sedis</taxon>
        <taxon>Polyrhizophydium</taxon>
    </lineage>
</organism>
<protein>
    <submittedName>
        <fullName evidence="1">Uncharacterized protein</fullName>
    </submittedName>
</protein>
<proteinExistence type="predicted"/>
<dbReference type="EMBL" id="JADGIZ020000097">
    <property type="protein sequence ID" value="KAL2911601.1"/>
    <property type="molecule type" value="Genomic_DNA"/>
</dbReference>